<dbReference type="InterPro" id="IPR050966">
    <property type="entry name" value="Glutamyl_endopeptidase"/>
</dbReference>
<feature type="signal peptide" evidence="2">
    <location>
        <begin position="1"/>
        <end position="26"/>
    </location>
</feature>
<dbReference type="InterPro" id="IPR001254">
    <property type="entry name" value="Trypsin_dom"/>
</dbReference>
<gene>
    <name evidence="4" type="ORF">SAMN05444370_11439</name>
</gene>
<dbReference type="PROSITE" id="PS50240">
    <property type="entry name" value="TRYPSIN_DOM"/>
    <property type="match status" value="1"/>
</dbReference>
<dbReference type="RefSeq" id="WP_093255309.1">
    <property type="nucleotide sequence ID" value="NZ_FNQM01000014.1"/>
</dbReference>
<dbReference type="EMBL" id="FNQM01000014">
    <property type="protein sequence ID" value="SEA84934.1"/>
    <property type="molecule type" value="Genomic_DNA"/>
</dbReference>
<protein>
    <submittedName>
        <fullName evidence="4">V8-like Glu-specific endopeptidase</fullName>
    </submittedName>
</protein>
<feature type="chain" id="PRO_5011696761" evidence="2">
    <location>
        <begin position="27"/>
        <end position="264"/>
    </location>
</feature>
<evidence type="ECO:0000259" key="3">
    <source>
        <dbReference type="PROSITE" id="PS50240"/>
    </source>
</evidence>
<dbReference type="Proteomes" id="UP000198703">
    <property type="component" value="Unassembled WGS sequence"/>
</dbReference>
<dbReference type="InterPro" id="IPR009003">
    <property type="entry name" value="Peptidase_S1_PA"/>
</dbReference>
<sequence>MQAATLKGATRARRLAAVLAAAAAFAAFGGVSSADTRRLMTTEEAPAWLGVGRVNIAGSRFCTGTLISERIVATAAHCLFNPRTKAPTPLSEIKFVAGLMRGGHAGFRRVSAAAIPPDYRFSGKAEARNIAADVALLALDRPIEAAPPFPTRGWRESRPLTIVSYARNRPHAPSIDEACDVIGRAGTITALDCIVTFGASGAPVFARGADGSATLVAVVSAQSGDPDKGSAGGRRALVVDVAPFLGPLMEQLIGADGAMFTVGP</sequence>
<accession>A0A1H4EIN6</accession>
<evidence type="ECO:0000256" key="1">
    <source>
        <dbReference type="ARBA" id="ARBA00022729"/>
    </source>
</evidence>
<dbReference type="STRING" id="89524.SAMN05444370_11439"/>
<dbReference type="PANTHER" id="PTHR15462">
    <property type="entry name" value="SERINE PROTEASE"/>
    <property type="match status" value="1"/>
</dbReference>
<dbReference type="PANTHER" id="PTHR15462:SF8">
    <property type="entry name" value="SERINE PROTEASE"/>
    <property type="match status" value="1"/>
</dbReference>
<dbReference type="GO" id="GO:0004252">
    <property type="term" value="F:serine-type endopeptidase activity"/>
    <property type="evidence" value="ECO:0007669"/>
    <property type="project" value="InterPro"/>
</dbReference>
<dbReference type="InterPro" id="IPR043504">
    <property type="entry name" value="Peptidase_S1_PA_chymotrypsin"/>
</dbReference>
<evidence type="ECO:0000313" key="4">
    <source>
        <dbReference type="EMBL" id="SEA84934.1"/>
    </source>
</evidence>
<dbReference type="AlphaFoldDB" id="A0A1H4EIN6"/>
<keyword evidence="5" id="KW-1185">Reference proteome</keyword>
<name>A0A1H4EIN6_9RHOB</name>
<dbReference type="SUPFAM" id="SSF50494">
    <property type="entry name" value="Trypsin-like serine proteases"/>
    <property type="match status" value="1"/>
</dbReference>
<dbReference type="OrthoDB" id="267336at2"/>
<dbReference type="Gene3D" id="2.40.10.10">
    <property type="entry name" value="Trypsin-like serine proteases"/>
    <property type="match status" value="2"/>
</dbReference>
<dbReference type="Pfam" id="PF13365">
    <property type="entry name" value="Trypsin_2"/>
    <property type="match status" value="1"/>
</dbReference>
<proteinExistence type="predicted"/>
<keyword evidence="1 2" id="KW-0732">Signal</keyword>
<organism evidence="4 5">
    <name type="scientific">Rubrimonas cliftonensis</name>
    <dbReference type="NCBI Taxonomy" id="89524"/>
    <lineage>
        <taxon>Bacteria</taxon>
        <taxon>Pseudomonadati</taxon>
        <taxon>Pseudomonadota</taxon>
        <taxon>Alphaproteobacteria</taxon>
        <taxon>Rhodobacterales</taxon>
        <taxon>Paracoccaceae</taxon>
        <taxon>Rubrimonas</taxon>
    </lineage>
</organism>
<feature type="domain" description="Peptidase S1" evidence="3">
    <location>
        <begin position="27"/>
        <end position="253"/>
    </location>
</feature>
<evidence type="ECO:0000256" key="2">
    <source>
        <dbReference type="SAM" id="SignalP"/>
    </source>
</evidence>
<dbReference type="GO" id="GO:0006508">
    <property type="term" value="P:proteolysis"/>
    <property type="evidence" value="ECO:0007669"/>
    <property type="project" value="InterPro"/>
</dbReference>
<evidence type="ECO:0000313" key="5">
    <source>
        <dbReference type="Proteomes" id="UP000198703"/>
    </source>
</evidence>
<reference evidence="4 5" key="1">
    <citation type="submission" date="2016-10" db="EMBL/GenBank/DDBJ databases">
        <authorList>
            <person name="de Groot N.N."/>
        </authorList>
    </citation>
    <scope>NUCLEOTIDE SEQUENCE [LARGE SCALE GENOMIC DNA]</scope>
    <source>
        <strain evidence="4 5">DSM 15345</strain>
    </source>
</reference>